<dbReference type="Gene3D" id="1.50.10.10">
    <property type="match status" value="1"/>
</dbReference>
<reference evidence="1" key="1">
    <citation type="submission" date="2022-10" db="EMBL/GenBank/DDBJ databases">
        <title>The complete genomes of actinobacterial strains from the NBC collection.</title>
        <authorList>
            <person name="Joergensen T.S."/>
            <person name="Alvarez Arevalo M."/>
            <person name="Sterndorff E.B."/>
            <person name="Faurdal D."/>
            <person name="Vuksanovic O."/>
            <person name="Mourched A.-S."/>
            <person name="Charusanti P."/>
            <person name="Shaw S."/>
            <person name="Blin K."/>
            <person name="Weber T."/>
        </authorList>
    </citation>
    <scope>NUCLEOTIDE SEQUENCE</scope>
    <source>
        <strain evidence="1">NBC_00119</strain>
    </source>
</reference>
<dbReference type="InterPro" id="IPR012341">
    <property type="entry name" value="6hp_glycosidase-like_sf"/>
</dbReference>
<accession>A0AAU1UIY8</accession>
<protein>
    <recommendedName>
        <fullName evidence="2">Glycoside hydrolase family 65</fullName>
    </recommendedName>
</protein>
<evidence type="ECO:0000313" key="1">
    <source>
        <dbReference type="EMBL" id="WTS16966.1"/>
    </source>
</evidence>
<dbReference type="PROSITE" id="PS51318">
    <property type="entry name" value="TAT"/>
    <property type="match status" value="1"/>
</dbReference>
<evidence type="ECO:0008006" key="2">
    <source>
        <dbReference type="Google" id="ProtNLM"/>
    </source>
</evidence>
<sequence>MTDQPHVSRRAFVGGVAALTSATLMSRVLQAESAAAAEPGTDGTGTRIDRHALVSRHRVVRHSSDLDLPVQVGNGRFAFGADVTGLQTFVPFNTLSDWGWHADALPAGKEIADYRGTVWDTYGRDVSYWTDDDNEPELHNWLRENPHRANLGRIGMRLLKADGTEAAESDLTDTVQELDPWTGVLRSAFRLEGHRVTVETACHPGQDVMGVRIESALVRLGRLSVFLDFPYATAAGRNKFEAPYVGLWDRPELHTTVLRRRGRTPVVTHTMDATRYEVGLALSPGARVSRSDPGRHRYEVMGEGDQLDVAALFAPEVRGAVPRAGEVVRQSETWWPRFWRTGGAVDLSASEDPRWRELERRIVLSQYHLAVNDAGNDPAQESGLVNNGWYGKFHMEMYWWHAFQYALWNRWPLLDRGTDIYERFLPTARRLATSQGFRGARWPKMTTTYGDAIGRESPGTPTCLLIWQQPHPLFLAELDHQAHPGRSTLLKWREVVHESAEFIASFAHREESGRYVIGPPLMCCNERNPPAQTLNPAFELSYWRFGLRIAQEWRERLGMAREPYWDEVLDGLAPLPVEDGVYVLYEGATDMWTEYNTNHPDPVAPFGMLPGDGVDVETMRATTQKVRETWPVADLYSWDFPLLAMNAARLGDPDSAVEYLLHERFGFTGTGLPASGKSGVPSPYFPAAGGLLYAVAMMCAGWRDSPGGPAGERGRPGPRGVAPGFPDQGWTVCWEGLTPAL</sequence>
<dbReference type="InterPro" id="IPR008928">
    <property type="entry name" value="6-hairpin_glycosidase_sf"/>
</dbReference>
<dbReference type="SUPFAM" id="SSF48208">
    <property type="entry name" value="Six-hairpin glycosidases"/>
    <property type="match status" value="1"/>
</dbReference>
<proteinExistence type="predicted"/>
<name>A0AAU1UIY8_9ACTN</name>
<dbReference type="EMBL" id="CP108195">
    <property type="protein sequence ID" value="WTS16966.1"/>
    <property type="molecule type" value="Genomic_DNA"/>
</dbReference>
<organism evidence="1">
    <name type="scientific">Streptomyces sp. NBC_00119</name>
    <dbReference type="NCBI Taxonomy" id="2975659"/>
    <lineage>
        <taxon>Bacteria</taxon>
        <taxon>Bacillati</taxon>
        <taxon>Actinomycetota</taxon>
        <taxon>Actinomycetes</taxon>
        <taxon>Kitasatosporales</taxon>
        <taxon>Streptomycetaceae</taxon>
        <taxon>Streptomyces</taxon>
    </lineage>
</organism>
<dbReference type="InterPro" id="IPR006311">
    <property type="entry name" value="TAT_signal"/>
</dbReference>
<gene>
    <name evidence="1" type="ORF">OHU69_41540</name>
</gene>
<dbReference type="AlphaFoldDB" id="A0AAU1UIY8"/>
<dbReference type="GO" id="GO:0005975">
    <property type="term" value="P:carbohydrate metabolic process"/>
    <property type="evidence" value="ECO:0007669"/>
    <property type="project" value="InterPro"/>
</dbReference>